<dbReference type="EMBL" id="CP133616">
    <property type="protein sequence ID" value="WMV29534.1"/>
    <property type="molecule type" value="Genomic_DNA"/>
</dbReference>
<reference evidence="1" key="1">
    <citation type="submission" date="2023-08" db="EMBL/GenBank/DDBJ databases">
        <title>A de novo genome assembly of Solanum verrucosum Schlechtendal, a Mexican diploid species geographically isolated from the other diploid A-genome species in potato relatives.</title>
        <authorList>
            <person name="Hosaka K."/>
        </authorList>
    </citation>
    <scope>NUCLEOTIDE SEQUENCE</scope>
    <source>
        <tissue evidence="1">Young leaves</tissue>
    </source>
</reference>
<proteinExistence type="predicted"/>
<dbReference type="AlphaFoldDB" id="A0AAF0QSJ9"/>
<organism evidence="1 2">
    <name type="scientific">Solanum verrucosum</name>
    <dbReference type="NCBI Taxonomy" id="315347"/>
    <lineage>
        <taxon>Eukaryota</taxon>
        <taxon>Viridiplantae</taxon>
        <taxon>Streptophyta</taxon>
        <taxon>Embryophyta</taxon>
        <taxon>Tracheophyta</taxon>
        <taxon>Spermatophyta</taxon>
        <taxon>Magnoliopsida</taxon>
        <taxon>eudicotyledons</taxon>
        <taxon>Gunneridae</taxon>
        <taxon>Pentapetalae</taxon>
        <taxon>asterids</taxon>
        <taxon>lamiids</taxon>
        <taxon>Solanales</taxon>
        <taxon>Solanaceae</taxon>
        <taxon>Solanoideae</taxon>
        <taxon>Solaneae</taxon>
        <taxon>Solanum</taxon>
    </lineage>
</organism>
<keyword evidence="2" id="KW-1185">Reference proteome</keyword>
<gene>
    <name evidence="1" type="ORF">MTR67_022919</name>
</gene>
<protein>
    <submittedName>
        <fullName evidence="1">Uncharacterized protein</fullName>
    </submittedName>
</protein>
<dbReference type="Proteomes" id="UP001234989">
    <property type="component" value="Chromosome 5"/>
</dbReference>
<evidence type="ECO:0000313" key="1">
    <source>
        <dbReference type="EMBL" id="WMV29534.1"/>
    </source>
</evidence>
<name>A0AAF0QSJ9_SOLVR</name>
<evidence type="ECO:0000313" key="2">
    <source>
        <dbReference type="Proteomes" id="UP001234989"/>
    </source>
</evidence>
<accession>A0AAF0QSJ9</accession>
<sequence>MHHASLLLMHQGNLVYMSATTPFLTWS</sequence>